<comment type="similarity">
    <text evidence="1 4">Belongs to the aldehyde dehydrogenase family.</text>
</comment>
<feature type="active site" evidence="5">
    <location>
        <position position="226"/>
    </location>
</feature>
<dbReference type="AlphaFoldDB" id="A0A8H7NG78"/>
<name>A0A8H7NG78_BIOOC</name>
<dbReference type="GO" id="GO:0004029">
    <property type="term" value="F:aldehyde dehydrogenase (NAD+) activity"/>
    <property type="evidence" value="ECO:0007669"/>
    <property type="project" value="TreeGrafter"/>
</dbReference>
<sequence length="537" mass="58714">MAPKTTSIPPFQESSLASISEDVAVLRATYMTNRTKDIQFRLKQLRKLYWGLIDYTPLLEEALIKDIGKVPHEAALSDIGWAVNECMDFIAHLEKWAKDEKVVNTPLTMSVVKPRIRSEPLGVVLVMGAFNFPVQLSITPMIGAIGAGNAVLLKPSENAPNTAMVLTKLIEEYLDPDCYRCVNGSLALTQEILNQKYDKICFTGSKKVGTIIAKKAAETLTPVLLELGGQNPAFISKNANLKLAARRLLWAKTHNAGQVCVSQNYALVERAVVPQFIEELKKSYKEFMPQGAKASPDYARINNKSSFDRLKKMLDSSGGKIVLGGSMDESDLFFEPTVVLVEDPDDILITEETFGPIWSIFPVDSVDQAIDLANKVDRTPLSLYTFGSDAENAKVLTSVTSGGATTNDGYTHSSVAQAPFGGVGSSGTGNYHGYYSFKAFSHQRAIATVPAWADAFLRVRYMPYSNSELKRFKGMTTAKPNFDRDGNVTKGLGYWIGFVFGLGGSSAKSAVLRPVDDKFALQNQKNGNSSAAELVDR</sequence>
<dbReference type="SUPFAM" id="SSF53720">
    <property type="entry name" value="ALDH-like"/>
    <property type="match status" value="1"/>
</dbReference>
<dbReference type="PIRSF" id="PIRSF036492">
    <property type="entry name" value="ALDH"/>
    <property type="match status" value="1"/>
</dbReference>
<keyword evidence="2" id="KW-0125">Carotenoid biosynthesis</keyword>
<dbReference type="Proteomes" id="UP000616885">
    <property type="component" value="Unassembled WGS sequence"/>
</dbReference>
<evidence type="ECO:0000313" key="8">
    <source>
        <dbReference type="Proteomes" id="UP000616885"/>
    </source>
</evidence>
<evidence type="ECO:0000256" key="3">
    <source>
        <dbReference type="ARBA" id="ARBA00023002"/>
    </source>
</evidence>
<reference evidence="7" key="1">
    <citation type="submission" date="2020-10" db="EMBL/GenBank/DDBJ databases">
        <title>High-Quality Genome Resource of Clonostachys rosea strain S41 by Oxford Nanopore Long-Read Sequencing.</title>
        <authorList>
            <person name="Wang H."/>
        </authorList>
    </citation>
    <scope>NUCLEOTIDE SEQUENCE</scope>
    <source>
        <strain evidence="7">S41</strain>
    </source>
</reference>
<dbReference type="InterPro" id="IPR012394">
    <property type="entry name" value="Aldehyde_DH_NAD(P)"/>
</dbReference>
<proteinExistence type="inferred from homology"/>
<dbReference type="Gene3D" id="3.40.605.10">
    <property type="entry name" value="Aldehyde Dehydrogenase, Chain A, domain 1"/>
    <property type="match status" value="1"/>
</dbReference>
<evidence type="ECO:0000256" key="2">
    <source>
        <dbReference type="ARBA" id="ARBA00022746"/>
    </source>
</evidence>
<dbReference type="PANTHER" id="PTHR43570:SF11">
    <property type="entry name" value="ALDEHYDE DEHYDROGENASE"/>
    <property type="match status" value="1"/>
</dbReference>
<protein>
    <recommendedName>
        <fullName evidence="4">Aldehyde dehydrogenase</fullName>
    </recommendedName>
</protein>
<feature type="domain" description="Aldehyde dehydrogenase" evidence="6">
    <location>
        <begin position="23"/>
        <end position="445"/>
    </location>
</feature>
<dbReference type="FunFam" id="3.40.605.10:FF:000004">
    <property type="entry name" value="Aldehyde dehydrogenase"/>
    <property type="match status" value="1"/>
</dbReference>
<dbReference type="InterPro" id="IPR015590">
    <property type="entry name" value="Aldehyde_DH_dom"/>
</dbReference>
<dbReference type="InterPro" id="IPR016163">
    <property type="entry name" value="Ald_DH_C"/>
</dbReference>
<gene>
    <name evidence="7" type="ORF">IM811_010479</name>
</gene>
<dbReference type="EMBL" id="JADCTT010000003">
    <property type="protein sequence ID" value="KAF9755038.1"/>
    <property type="molecule type" value="Genomic_DNA"/>
</dbReference>
<organism evidence="7 8">
    <name type="scientific">Bionectria ochroleuca</name>
    <name type="common">Gliocladium roseum</name>
    <dbReference type="NCBI Taxonomy" id="29856"/>
    <lineage>
        <taxon>Eukaryota</taxon>
        <taxon>Fungi</taxon>
        <taxon>Dikarya</taxon>
        <taxon>Ascomycota</taxon>
        <taxon>Pezizomycotina</taxon>
        <taxon>Sordariomycetes</taxon>
        <taxon>Hypocreomycetidae</taxon>
        <taxon>Hypocreales</taxon>
        <taxon>Bionectriaceae</taxon>
        <taxon>Clonostachys</taxon>
    </lineage>
</organism>
<evidence type="ECO:0000256" key="4">
    <source>
        <dbReference type="PIRNR" id="PIRNR036492"/>
    </source>
</evidence>
<keyword evidence="3 4" id="KW-0560">Oxidoreductase</keyword>
<dbReference type="PANTHER" id="PTHR43570">
    <property type="entry name" value="ALDEHYDE DEHYDROGENASE"/>
    <property type="match status" value="1"/>
</dbReference>
<dbReference type="Gene3D" id="3.40.309.10">
    <property type="entry name" value="Aldehyde Dehydrogenase, Chain A, domain 2"/>
    <property type="match status" value="1"/>
</dbReference>
<dbReference type="CDD" id="cd07135">
    <property type="entry name" value="ALDH_F14-YMR110C"/>
    <property type="match status" value="1"/>
</dbReference>
<dbReference type="GO" id="GO:0016117">
    <property type="term" value="P:carotenoid biosynthetic process"/>
    <property type="evidence" value="ECO:0007669"/>
    <property type="project" value="UniProtKB-KW"/>
</dbReference>
<dbReference type="GO" id="GO:0006081">
    <property type="term" value="P:aldehyde metabolic process"/>
    <property type="evidence" value="ECO:0007669"/>
    <property type="project" value="InterPro"/>
</dbReference>
<dbReference type="InterPro" id="IPR016161">
    <property type="entry name" value="Ald_DH/histidinol_DH"/>
</dbReference>
<comment type="caution">
    <text evidence="7">The sequence shown here is derived from an EMBL/GenBank/DDBJ whole genome shotgun (WGS) entry which is preliminary data.</text>
</comment>
<evidence type="ECO:0000313" key="7">
    <source>
        <dbReference type="EMBL" id="KAF9755038.1"/>
    </source>
</evidence>
<dbReference type="InterPro" id="IPR016162">
    <property type="entry name" value="Ald_DH_N"/>
</dbReference>
<dbReference type="GO" id="GO:0005737">
    <property type="term" value="C:cytoplasm"/>
    <property type="evidence" value="ECO:0007669"/>
    <property type="project" value="TreeGrafter"/>
</dbReference>
<evidence type="ECO:0000256" key="1">
    <source>
        <dbReference type="ARBA" id="ARBA00009986"/>
    </source>
</evidence>
<dbReference type="Pfam" id="PF00171">
    <property type="entry name" value="Aldedh"/>
    <property type="match status" value="1"/>
</dbReference>
<feature type="active site" evidence="5">
    <location>
        <position position="260"/>
    </location>
</feature>
<accession>A0A8H7NG78</accession>
<evidence type="ECO:0000259" key="6">
    <source>
        <dbReference type="Pfam" id="PF00171"/>
    </source>
</evidence>
<evidence type="ECO:0000256" key="5">
    <source>
        <dbReference type="PIRSR" id="PIRSR036492-1"/>
    </source>
</evidence>